<protein>
    <recommendedName>
        <fullName evidence="5">Protein-S-isoprenylcysteine O-methyltransferase</fullName>
        <ecNumber evidence="5">2.1.1.100</ecNumber>
    </recommendedName>
</protein>
<keyword evidence="4 5" id="KW-0472">Membrane</keyword>
<sequence>MPVPVSFLSQASFAATLVASTIGTFIALSPPDAAAVDQKPSPAAAAAAAEDSLSSLGLTSSLFGKLAMAPLFLLSLHTALLALYYPDMPAFLQGWGRRRRGNDGPNTKLLSWSSPTIIPLAMILVLGIPLRLVPYATLGRNFTFFLSAPDRLITTGVYAYVQHPSYVGLVTLVLGNALLLGRTDGVMSCWIPPGRHDSLSGLAKWVFGPAGLSVLLFAVWTRVLEEEIMLEREFGREWKSWHDRTARFIPGVF</sequence>
<dbReference type="AlphaFoldDB" id="V9CY88"/>
<dbReference type="HOGENOM" id="CLU_065200_6_1_1"/>
<evidence type="ECO:0000313" key="6">
    <source>
        <dbReference type="EMBL" id="ETI19331.1"/>
    </source>
</evidence>
<dbReference type="Gene3D" id="1.20.120.1630">
    <property type="match status" value="1"/>
</dbReference>
<dbReference type="RefSeq" id="XP_008731690.1">
    <property type="nucleotide sequence ID" value="XM_008733468.1"/>
</dbReference>
<dbReference type="Proteomes" id="UP000030678">
    <property type="component" value="Unassembled WGS sequence"/>
</dbReference>
<reference evidence="6 7" key="1">
    <citation type="submission" date="2013-03" db="EMBL/GenBank/DDBJ databases">
        <title>The Genome Sequence of Cladophialophora carrionii CBS 160.54.</title>
        <authorList>
            <consortium name="The Broad Institute Genomics Platform"/>
            <person name="Cuomo C."/>
            <person name="de Hoog S."/>
            <person name="Gorbushina A."/>
            <person name="Walker B."/>
            <person name="Young S.K."/>
            <person name="Zeng Q."/>
            <person name="Gargeya S."/>
            <person name="Fitzgerald M."/>
            <person name="Haas B."/>
            <person name="Abouelleil A."/>
            <person name="Allen A.W."/>
            <person name="Alvarado L."/>
            <person name="Arachchi H.M."/>
            <person name="Berlin A.M."/>
            <person name="Chapman S.B."/>
            <person name="Gainer-Dewar J."/>
            <person name="Goldberg J."/>
            <person name="Griggs A."/>
            <person name="Gujja S."/>
            <person name="Hansen M."/>
            <person name="Howarth C."/>
            <person name="Imamovic A."/>
            <person name="Ireland A."/>
            <person name="Larimer J."/>
            <person name="McCowan C."/>
            <person name="Murphy C."/>
            <person name="Pearson M."/>
            <person name="Poon T.W."/>
            <person name="Priest M."/>
            <person name="Roberts A."/>
            <person name="Saif S."/>
            <person name="Shea T."/>
            <person name="Sisk P."/>
            <person name="Sykes S."/>
            <person name="Wortman J."/>
            <person name="Nusbaum C."/>
            <person name="Birren B."/>
        </authorList>
    </citation>
    <scope>NUCLEOTIDE SEQUENCE [LARGE SCALE GENOMIC DNA]</scope>
    <source>
        <strain evidence="6 7">CBS 160.54</strain>
    </source>
</reference>
<evidence type="ECO:0000256" key="1">
    <source>
        <dbReference type="ARBA" id="ARBA00004141"/>
    </source>
</evidence>
<feature type="transmembrane region" description="Helical" evidence="5">
    <location>
        <begin position="157"/>
        <end position="181"/>
    </location>
</feature>
<dbReference type="EMBL" id="KB822710">
    <property type="protein sequence ID" value="ETI19331.1"/>
    <property type="molecule type" value="Genomic_DNA"/>
</dbReference>
<dbReference type="GO" id="GO:0004671">
    <property type="term" value="F:protein C-terminal S-isoprenylcysteine carboxyl O-methyltransferase activity"/>
    <property type="evidence" value="ECO:0007669"/>
    <property type="project" value="UniProtKB-EC"/>
</dbReference>
<comment type="catalytic activity">
    <reaction evidence="5">
        <text>[protein]-C-terminal S-[(2E,6E)-farnesyl]-L-cysteine + S-adenosyl-L-methionine = [protein]-C-terminal S-[(2E,6E)-farnesyl]-L-cysteine methyl ester + S-adenosyl-L-homocysteine</text>
        <dbReference type="Rhea" id="RHEA:21672"/>
        <dbReference type="Rhea" id="RHEA-COMP:12125"/>
        <dbReference type="Rhea" id="RHEA-COMP:12126"/>
        <dbReference type="ChEBI" id="CHEBI:57856"/>
        <dbReference type="ChEBI" id="CHEBI:59789"/>
        <dbReference type="ChEBI" id="CHEBI:90510"/>
        <dbReference type="ChEBI" id="CHEBI:90511"/>
        <dbReference type="EC" id="2.1.1.100"/>
    </reaction>
</comment>
<dbReference type="VEuPathDB" id="FungiDB:G647_09163"/>
<proteinExistence type="inferred from homology"/>
<evidence type="ECO:0000256" key="4">
    <source>
        <dbReference type="ARBA" id="ARBA00023136"/>
    </source>
</evidence>
<evidence type="ECO:0000256" key="2">
    <source>
        <dbReference type="ARBA" id="ARBA00022692"/>
    </source>
</evidence>
<feature type="transmembrane region" description="Helical" evidence="5">
    <location>
        <begin position="117"/>
        <end position="137"/>
    </location>
</feature>
<evidence type="ECO:0000313" key="7">
    <source>
        <dbReference type="Proteomes" id="UP000030678"/>
    </source>
</evidence>
<keyword evidence="3 5" id="KW-1133">Transmembrane helix</keyword>
<keyword evidence="5" id="KW-0489">Methyltransferase</keyword>
<accession>V9CY88</accession>
<name>V9CY88_9EURO</name>
<dbReference type="PANTHER" id="PTHR12714:SF9">
    <property type="entry name" value="PROTEIN-S-ISOPRENYLCYSTEINE O-METHYLTRANSFERASE"/>
    <property type="match status" value="1"/>
</dbReference>
<feature type="transmembrane region" description="Helical" evidence="5">
    <location>
        <begin position="7"/>
        <end position="28"/>
    </location>
</feature>
<dbReference type="OrthoDB" id="422086at2759"/>
<dbReference type="InterPro" id="IPR007269">
    <property type="entry name" value="ICMT_MeTrfase"/>
</dbReference>
<dbReference type="Pfam" id="PF04140">
    <property type="entry name" value="ICMT"/>
    <property type="match status" value="1"/>
</dbReference>
<gene>
    <name evidence="6" type="ORF">G647_09163</name>
</gene>
<feature type="transmembrane region" description="Helical" evidence="5">
    <location>
        <begin position="202"/>
        <end position="220"/>
    </location>
</feature>
<dbReference type="GO" id="GO:0032259">
    <property type="term" value="P:methylation"/>
    <property type="evidence" value="ECO:0007669"/>
    <property type="project" value="UniProtKB-KW"/>
</dbReference>
<dbReference type="EC" id="2.1.1.100" evidence="5"/>
<dbReference type="PANTHER" id="PTHR12714">
    <property type="entry name" value="PROTEIN-S ISOPRENYLCYSTEINE O-METHYLTRANSFERASE"/>
    <property type="match status" value="1"/>
</dbReference>
<keyword evidence="5" id="KW-0808">Transferase</keyword>
<keyword evidence="2 5" id="KW-0812">Transmembrane</keyword>
<dbReference type="GO" id="GO:0005789">
    <property type="term" value="C:endoplasmic reticulum membrane"/>
    <property type="evidence" value="ECO:0007669"/>
    <property type="project" value="UniProtKB-SubCell"/>
</dbReference>
<keyword evidence="5" id="KW-0949">S-adenosyl-L-methionine</keyword>
<feature type="transmembrane region" description="Helical" evidence="5">
    <location>
        <begin position="62"/>
        <end position="85"/>
    </location>
</feature>
<organism evidence="6 7">
    <name type="scientific">Cladophialophora carrionii CBS 160.54</name>
    <dbReference type="NCBI Taxonomy" id="1279043"/>
    <lineage>
        <taxon>Eukaryota</taxon>
        <taxon>Fungi</taxon>
        <taxon>Dikarya</taxon>
        <taxon>Ascomycota</taxon>
        <taxon>Pezizomycotina</taxon>
        <taxon>Eurotiomycetes</taxon>
        <taxon>Chaetothyriomycetidae</taxon>
        <taxon>Chaetothyriales</taxon>
        <taxon>Herpotrichiellaceae</taxon>
        <taxon>Cladophialophora</taxon>
    </lineage>
</organism>
<comment type="subcellular location">
    <subcellularLocation>
        <location evidence="5">Endoplasmic reticulum membrane</location>
        <topology evidence="5">Multi-pass membrane protein</topology>
    </subcellularLocation>
    <subcellularLocation>
        <location evidence="1">Membrane</location>
        <topology evidence="1">Multi-pass membrane protein</topology>
    </subcellularLocation>
</comment>
<comment type="similarity">
    <text evidence="5">Belongs to the class VI-like SAM-binding methyltransferase superfamily. Isoprenylcysteine carboxyl methyltransferase family.</text>
</comment>
<evidence type="ECO:0000256" key="3">
    <source>
        <dbReference type="ARBA" id="ARBA00022989"/>
    </source>
</evidence>
<evidence type="ECO:0000256" key="5">
    <source>
        <dbReference type="RuleBase" id="RU362022"/>
    </source>
</evidence>
<keyword evidence="5" id="KW-0256">Endoplasmic reticulum</keyword>
<dbReference type="GeneID" id="19987656"/>